<feature type="domain" description="DNA circulation N-terminal" evidence="1">
    <location>
        <begin position="12"/>
        <end position="97"/>
    </location>
</feature>
<proteinExistence type="predicted"/>
<organism evidence="2 3">
    <name type="scientific">Asaia spathodeae</name>
    <dbReference type="NCBI Taxonomy" id="657016"/>
    <lineage>
        <taxon>Bacteria</taxon>
        <taxon>Pseudomonadati</taxon>
        <taxon>Pseudomonadota</taxon>
        <taxon>Alphaproteobacteria</taxon>
        <taxon>Acetobacterales</taxon>
        <taxon>Acetobacteraceae</taxon>
        <taxon>Asaia</taxon>
    </lineage>
</organism>
<evidence type="ECO:0000259" key="1">
    <source>
        <dbReference type="Pfam" id="PF07157"/>
    </source>
</evidence>
<protein>
    <submittedName>
        <fullName evidence="2">DNA circularization N-terminal domain-containing protein</fullName>
    </submittedName>
</protein>
<dbReference type="Proteomes" id="UP001516351">
    <property type="component" value="Unassembled WGS sequence"/>
</dbReference>
<sequence length="432" mass="45238">MSGTLTRLAAQYLQCSFRGIPFAVLGSGGQSGRNTAVHAYPWRDGVWVEDMGRQGRQYHITGLLVGPACYAQRDLLVRASEISGPGLLIHPSVGMFQASLMRFEWRERDGMMNVIDLSFEFIEKTDLLGTLVTTALHAAIGIAALALQSSCLSDYRTTTSAAFGRGGSVLARARASASSWGEGAAAAIQSPQIMSSALAALPGEYGRYNQGNAGATVASATTQTILTALTASRASIAYASQALSVANSGDTLATGCFALTEDLRGAIYDPGVQITLLKGLSSYNVATIDSAAPIGGAMATVETATARVCRIAALFSLAQASADWSAASSDDAEVMRQGLADLIDAEATSAADAGWDGTWQSLNALRTQVTRDLGERAARLPDVITVERNAPMPALALAQQIYSDGSRASDLIRRANPIHPAFMPTSFEALSS</sequence>
<dbReference type="RefSeq" id="WP_267312264.1">
    <property type="nucleotide sequence ID" value="NZ_JABXXV010000009.1"/>
</dbReference>
<accession>A0ABX2P7J6</accession>
<dbReference type="Pfam" id="PF07157">
    <property type="entry name" value="DNA_circ_N"/>
    <property type="match status" value="1"/>
</dbReference>
<comment type="caution">
    <text evidence="2">The sequence shown here is derived from an EMBL/GenBank/DDBJ whole genome shotgun (WGS) entry which is preliminary data.</text>
</comment>
<reference evidence="2 3" key="1">
    <citation type="submission" date="2020-06" db="EMBL/GenBank/DDBJ databases">
        <title>Synonyms of Asaia species.</title>
        <authorList>
            <person name="Sombolestani A."/>
        </authorList>
    </citation>
    <scope>NUCLEOTIDE SEQUENCE [LARGE SCALE GENOMIC DNA]</scope>
    <source>
        <strain evidence="2 3">LMG 27047</strain>
    </source>
</reference>
<evidence type="ECO:0000313" key="2">
    <source>
        <dbReference type="EMBL" id="NVN47936.1"/>
    </source>
</evidence>
<gene>
    <name evidence="2" type="ORF">HW542_14130</name>
</gene>
<dbReference type="InterPro" id="IPR009826">
    <property type="entry name" value="DNA_circ_N"/>
</dbReference>
<keyword evidence="3" id="KW-1185">Reference proteome</keyword>
<dbReference type="EMBL" id="JABXXV010000009">
    <property type="protein sequence ID" value="NVN47936.1"/>
    <property type="molecule type" value="Genomic_DNA"/>
</dbReference>
<evidence type="ECO:0000313" key="3">
    <source>
        <dbReference type="Proteomes" id="UP001516351"/>
    </source>
</evidence>
<name>A0ABX2P7J6_9PROT</name>